<dbReference type="EMBL" id="VUJX02000017">
    <property type="protein sequence ID" value="KAL0929489.1"/>
    <property type="molecule type" value="Genomic_DNA"/>
</dbReference>
<organism evidence="1 2">
    <name type="scientific">Colletotrichum truncatum</name>
    <name type="common">Anthracnose fungus</name>
    <name type="synonym">Colletotrichum capsici</name>
    <dbReference type="NCBI Taxonomy" id="5467"/>
    <lineage>
        <taxon>Eukaryota</taxon>
        <taxon>Fungi</taxon>
        <taxon>Dikarya</taxon>
        <taxon>Ascomycota</taxon>
        <taxon>Pezizomycotina</taxon>
        <taxon>Sordariomycetes</taxon>
        <taxon>Hypocreomycetidae</taxon>
        <taxon>Glomerellales</taxon>
        <taxon>Glomerellaceae</taxon>
        <taxon>Colletotrichum</taxon>
        <taxon>Colletotrichum truncatum species complex</taxon>
    </lineage>
</organism>
<gene>
    <name evidence="1" type="ORF">CTRU02_215655</name>
</gene>
<keyword evidence="2" id="KW-1185">Reference proteome</keyword>
<accession>A0ACC3YCC3</accession>
<name>A0ACC3YCC3_COLTU</name>
<protein>
    <submittedName>
        <fullName evidence="1">Uncharacterized protein</fullName>
    </submittedName>
</protein>
<dbReference type="Proteomes" id="UP000805649">
    <property type="component" value="Unassembled WGS sequence"/>
</dbReference>
<reference evidence="1 2" key="1">
    <citation type="journal article" date="2020" name="Phytopathology">
        <title>Genome Sequence Resources of Colletotrichum truncatum, C. plurivorum, C. musicola, and C. sojae: Four Species Pathogenic to Soybean (Glycine max).</title>
        <authorList>
            <person name="Rogerio F."/>
            <person name="Boufleur T.R."/>
            <person name="Ciampi-Guillardi M."/>
            <person name="Sukno S.A."/>
            <person name="Thon M.R."/>
            <person name="Massola Junior N.S."/>
            <person name="Baroncelli R."/>
        </authorList>
    </citation>
    <scope>NUCLEOTIDE SEQUENCE [LARGE SCALE GENOMIC DNA]</scope>
    <source>
        <strain evidence="1 2">CMES1059</strain>
    </source>
</reference>
<evidence type="ECO:0000313" key="2">
    <source>
        <dbReference type="Proteomes" id="UP000805649"/>
    </source>
</evidence>
<comment type="caution">
    <text evidence="1">The sequence shown here is derived from an EMBL/GenBank/DDBJ whole genome shotgun (WGS) entry which is preliminary data.</text>
</comment>
<sequence>MFSDIECRNRQWRLGYVRIFLLIIYAAALLKTYLRDVSGAYRSAAVTGIDISPIMPQEVLPNVRFEIDDFNEPWTFKPNSFDYIHIRFLTGSIKDWESIVEQAYHCLEPGGILESSEPSFLVERDDGTVNEKSAWSGWYNIFEQYG</sequence>
<proteinExistence type="predicted"/>
<evidence type="ECO:0000313" key="1">
    <source>
        <dbReference type="EMBL" id="KAL0929489.1"/>
    </source>
</evidence>